<evidence type="ECO:0000313" key="3">
    <source>
        <dbReference type="EMBL" id="GEY22424.1"/>
    </source>
</evidence>
<dbReference type="GO" id="GO:0006435">
    <property type="term" value="P:threonyl-tRNA aminoacylation"/>
    <property type="evidence" value="ECO:0007669"/>
    <property type="project" value="TreeGrafter"/>
</dbReference>
<gene>
    <name evidence="3" type="ORF">Tci_394398</name>
</gene>
<evidence type="ECO:0000256" key="1">
    <source>
        <dbReference type="ARBA" id="ARBA00022917"/>
    </source>
</evidence>
<dbReference type="GO" id="GO:0004829">
    <property type="term" value="F:threonine-tRNA ligase activity"/>
    <property type="evidence" value="ECO:0007669"/>
    <property type="project" value="TreeGrafter"/>
</dbReference>
<comment type="caution">
    <text evidence="3">The sequence shown here is derived from an EMBL/GenBank/DDBJ whole genome shotgun (WGS) entry which is preliminary data.</text>
</comment>
<dbReference type="SUPFAM" id="SSF52954">
    <property type="entry name" value="Class II aaRS ABD-related"/>
    <property type="match status" value="1"/>
</dbReference>
<dbReference type="Gene3D" id="3.40.50.800">
    <property type="entry name" value="Anticodon-binding domain"/>
    <property type="match status" value="1"/>
</dbReference>
<dbReference type="InterPro" id="IPR004154">
    <property type="entry name" value="Anticodon-bd"/>
</dbReference>
<name>A0A699HLY5_TANCI</name>
<dbReference type="InterPro" id="IPR036621">
    <property type="entry name" value="Anticodon-bd_dom_sf"/>
</dbReference>
<dbReference type="GO" id="GO:0005739">
    <property type="term" value="C:mitochondrion"/>
    <property type="evidence" value="ECO:0007669"/>
    <property type="project" value="TreeGrafter"/>
</dbReference>
<proteinExistence type="predicted"/>
<sequence length="94" mass="10808">MTSSDDLKIRGVIHYNGKWPFWLSPRQTIVYPVSDKSLGYGQVVKELIDAAGYYIDIDSSDKSIQKVRESQLAQYNYILVVGEEEVNSKYESRK</sequence>
<organism evidence="3">
    <name type="scientific">Tanacetum cinerariifolium</name>
    <name type="common">Dalmatian daisy</name>
    <name type="synonym">Chrysanthemum cinerariifolium</name>
    <dbReference type="NCBI Taxonomy" id="118510"/>
    <lineage>
        <taxon>Eukaryota</taxon>
        <taxon>Viridiplantae</taxon>
        <taxon>Streptophyta</taxon>
        <taxon>Embryophyta</taxon>
        <taxon>Tracheophyta</taxon>
        <taxon>Spermatophyta</taxon>
        <taxon>Magnoliopsida</taxon>
        <taxon>eudicotyledons</taxon>
        <taxon>Gunneridae</taxon>
        <taxon>Pentapetalae</taxon>
        <taxon>asterids</taxon>
        <taxon>campanulids</taxon>
        <taxon>Asterales</taxon>
        <taxon>Asteraceae</taxon>
        <taxon>Asteroideae</taxon>
        <taxon>Anthemideae</taxon>
        <taxon>Anthemidinae</taxon>
        <taxon>Tanacetum</taxon>
    </lineage>
</organism>
<dbReference type="PANTHER" id="PTHR11451">
    <property type="entry name" value="THREONINE-TRNA LIGASE"/>
    <property type="match status" value="1"/>
</dbReference>
<dbReference type="PANTHER" id="PTHR11451:SF46">
    <property type="entry name" value="THREONINE--TRNA LIGASE"/>
    <property type="match status" value="1"/>
</dbReference>
<feature type="domain" description="Anticodon-binding" evidence="2">
    <location>
        <begin position="27"/>
        <end position="88"/>
    </location>
</feature>
<dbReference type="AlphaFoldDB" id="A0A699HLY5"/>
<keyword evidence="1" id="KW-0648">Protein biosynthesis</keyword>
<protein>
    <submittedName>
        <fullName evidence="3">Threonine--tRNA ligase, mitochondrial 1-like</fullName>
    </submittedName>
</protein>
<dbReference type="GO" id="GO:0009507">
    <property type="term" value="C:chloroplast"/>
    <property type="evidence" value="ECO:0007669"/>
    <property type="project" value="TreeGrafter"/>
</dbReference>
<dbReference type="EMBL" id="BKCJ010161242">
    <property type="protein sequence ID" value="GEY22424.1"/>
    <property type="molecule type" value="Genomic_DNA"/>
</dbReference>
<reference evidence="3" key="1">
    <citation type="journal article" date="2019" name="Sci. Rep.">
        <title>Draft genome of Tanacetum cinerariifolium, the natural source of mosquito coil.</title>
        <authorList>
            <person name="Yamashiro T."/>
            <person name="Shiraishi A."/>
            <person name="Satake H."/>
            <person name="Nakayama K."/>
        </authorList>
    </citation>
    <scope>NUCLEOTIDE SEQUENCE</scope>
</reference>
<accession>A0A699HLY5</accession>
<evidence type="ECO:0000259" key="2">
    <source>
        <dbReference type="Pfam" id="PF03129"/>
    </source>
</evidence>
<dbReference type="Pfam" id="PF03129">
    <property type="entry name" value="HGTP_anticodon"/>
    <property type="match status" value="1"/>
</dbReference>
<keyword evidence="3" id="KW-0436">Ligase</keyword>